<reference evidence="1" key="2">
    <citation type="journal article" date="2020" name="Nat. Commun.">
        <title>Large-scale genome sequencing of mycorrhizal fungi provides insights into the early evolution of symbiotic traits.</title>
        <authorList>
            <person name="Miyauchi S."/>
            <person name="Kiss E."/>
            <person name="Kuo A."/>
            <person name="Drula E."/>
            <person name="Kohler A."/>
            <person name="Sanchez-Garcia M."/>
            <person name="Morin E."/>
            <person name="Andreopoulos B."/>
            <person name="Barry K.W."/>
            <person name="Bonito G."/>
            <person name="Buee M."/>
            <person name="Carver A."/>
            <person name="Chen C."/>
            <person name="Cichocki N."/>
            <person name="Clum A."/>
            <person name="Culley D."/>
            <person name="Crous P.W."/>
            <person name="Fauchery L."/>
            <person name="Girlanda M."/>
            <person name="Hayes R.D."/>
            <person name="Keri Z."/>
            <person name="LaButti K."/>
            <person name="Lipzen A."/>
            <person name="Lombard V."/>
            <person name="Magnuson J."/>
            <person name="Maillard F."/>
            <person name="Murat C."/>
            <person name="Nolan M."/>
            <person name="Ohm R.A."/>
            <person name="Pangilinan J."/>
            <person name="Pereira M.F."/>
            <person name="Perotto S."/>
            <person name="Peter M."/>
            <person name="Pfister S."/>
            <person name="Riley R."/>
            <person name="Sitrit Y."/>
            <person name="Stielow J.B."/>
            <person name="Szollosi G."/>
            <person name="Zifcakova L."/>
            <person name="Stursova M."/>
            <person name="Spatafora J.W."/>
            <person name="Tedersoo L."/>
            <person name="Vaario L.M."/>
            <person name="Yamada A."/>
            <person name="Yan M."/>
            <person name="Wang P."/>
            <person name="Xu J."/>
            <person name="Bruns T."/>
            <person name="Baldrian P."/>
            <person name="Vilgalys R."/>
            <person name="Dunand C."/>
            <person name="Henrissat B."/>
            <person name="Grigoriev I.V."/>
            <person name="Hibbett D."/>
            <person name="Nagy L.G."/>
            <person name="Martin F.M."/>
        </authorList>
    </citation>
    <scope>NUCLEOTIDE SEQUENCE</scope>
    <source>
        <strain evidence="1">Prilba</strain>
    </source>
</reference>
<evidence type="ECO:0000313" key="1">
    <source>
        <dbReference type="EMBL" id="KAF8475254.1"/>
    </source>
</evidence>
<comment type="caution">
    <text evidence="1">The sequence shown here is derived from an EMBL/GenBank/DDBJ whole genome shotgun (WGS) entry which is preliminary data.</text>
</comment>
<name>A0A9P5MQB5_9AGAM</name>
<evidence type="ECO:0000313" key="2">
    <source>
        <dbReference type="Proteomes" id="UP000759537"/>
    </source>
</evidence>
<feature type="non-terminal residue" evidence="1">
    <location>
        <position position="1"/>
    </location>
</feature>
<proteinExistence type="predicted"/>
<feature type="non-terminal residue" evidence="1">
    <location>
        <position position="72"/>
    </location>
</feature>
<sequence>YTPPSSARSYTTLSHFLCPQFALPHTAVIVVLDGTGPWSFLEDLNPCLVWIEHCVQGDGARELEVIYGEHHE</sequence>
<dbReference type="OrthoDB" id="10460079at2759"/>
<gene>
    <name evidence="1" type="ORF">DFH94DRAFT_611128</name>
</gene>
<dbReference type="EMBL" id="WHVB01000016">
    <property type="protein sequence ID" value="KAF8475254.1"/>
    <property type="molecule type" value="Genomic_DNA"/>
</dbReference>
<accession>A0A9P5MQB5</accession>
<organism evidence="1 2">
    <name type="scientific">Russula ochroleuca</name>
    <dbReference type="NCBI Taxonomy" id="152965"/>
    <lineage>
        <taxon>Eukaryota</taxon>
        <taxon>Fungi</taxon>
        <taxon>Dikarya</taxon>
        <taxon>Basidiomycota</taxon>
        <taxon>Agaricomycotina</taxon>
        <taxon>Agaricomycetes</taxon>
        <taxon>Russulales</taxon>
        <taxon>Russulaceae</taxon>
        <taxon>Russula</taxon>
    </lineage>
</organism>
<dbReference type="AlphaFoldDB" id="A0A9P5MQB5"/>
<keyword evidence="2" id="KW-1185">Reference proteome</keyword>
<dbReference type="Proteomes" id="UP000759537">
    <property type="component" value="Unassembled WGS sequence"/>
</dbReference>
<reference evidence="1" key="1">
    <citation type="submission" date="2019-10" db="EMBL/GenBank/DDBJ databases">
        <authorList>
            <consortium name="DOE Joint Genome Institute"/>
            <person name="Kuo A."/>
            <person name="Miyauchi S."/>
            <person name="Kiss E."/>
            <person name="Drula E."/>
            <person name="Kohler A."/>
            <person name="Sanchez-Garcia M."/>
            <person name="Andreopoulos B."/>
            <person name="Barry K.W."/>
            <person name="Bonito G."/>
            <person name="Buee M."/>
            <person name="Carver A."/>
            <person name="Chen C."/>
            <person name="Cichocki N."/>
            <person name="Clum A."/>
            <person name="Culley D."/>
            <person name="Crous P.W."/>
            <person name="Fauchery L."/>
            <person name="Girlanda M."/>
            <person name="Hayes R."/>
            <person name="Keri Z."/>
            <person name="LaButti K."/>
            <person name="Lipzen A."/>
            <person name="Lombard V."/>
            <person name="Magnuson J."/>
            <person name="Maillard F."/>
            <person name="Morin E."/>
            <person name="Murat C."/>
            <person name="Nolan M."/>
            <person name="Ohm R."/>
            <person name="Pangilinan J."/>
            <person name="Pereira M."/>
            <person name="Perotto S."/>
            <person name="Peter M."/>
            <person name="Riley R."/>
            <person name="Sitrit Y."/>
            <person name="Stielow B."/>
            <person name="Szollosi G."/>
            <person name="Zifcakova L."/>
            <person name="Stursova M."/>
            <person name="Spatafora J.W."/>
            <person name="Tedersoo L."/>
            <person name="Vaario L.-M."/>
            <person name="Yamada A."/>
            <person name="Yan M."/>
            <person name="Wang P."/>
            <person name="Xu J."/>
            <person name="Bruns T."/>
            <person name="Baldrian P."/>
            <person name="Vilgalys R."/>
            <person name="Henrissat B."/>
            <person name="Grigoriev I.V."/>
            <person name="Hibbett D."/>
            <person name="Nagy L.G."/>
            <person name="Martin F.M."/>
        </authorList>
    </citation>
    <scope>NUCLEOTIDE SEQUENCE</scope>
    <source>
        <strain evidence="1">Prilba</strain>
    </source>
</reference>
<protein>
    <submittedName>
        <fullName evidence="1">Uncharacterized protein</fullName>
    </submittedName>
</protein>